<dbReference type="Gene3D" id="3.30.70.100">
    <property type="match status" value="1"/>
</dbReference>
<dbReference type="PANTHER" id="PTHR33178">
    <property type="match status" value="1"/>
</dbReference>
<evidence type="ECO:0000256" key="1">
    <source>
        <dbReference type="ARBA" id="ARBA00011738"/>
    </source>
</evidence>
<evidence type="ECO:0000313" key="3">
    <source>
        <dbReference type="EMBL" id="SVC64243.1"/>
    </source>
</evidence>
<gene>
    <name evidence="3" type="ORF">METZ01_LOCUS317097</name>
</gene>
<dbReference type="SMART" id="SM00886">
    <property type="entry name" value="Dabb"/>
    <property type="match status" value="1"/>
</dbReference>
<feature type="domain" description="Stress-response A/B barrel" evidence="2">
    <location>
        <begin position="46"/>
        <end position="133"/>
    </location>
</feature>
<dbReference type="InterPro" id="IPR044662">
    <property type="entry name" value="HS1/DABB1-like"/>
</dbReference>
<dbReference type="InterPro" id="IPR013097">
    <property type="entry name" value="Dabb"/>
</dbReference>
<organism evidence="3">
    <name type="scientific">marine metagenome</name>
    <dbReference type="NCBI Taxonomy" id="408172"/>
    <lineage>
        <taxon>unclassified sequences</taxon>
        <taxon>metagenomes</taxon>
        <taxon>ecological metagenomes</taxon>
    </lineage>
</organism>
<feature type="non-terminal residue" evidence="3">
    <location>
        <position position="133"/>
    </location>
</feature>
<dbReference type="AlphaFoldDB" id="A0A382NSS8"/>
<dbReference type="PROSITE" id="PS51502">
    <property type="entry name" value="S_R_A_B_BARREL"/>
    <property type="match status" value="1"/>
</dbReference>
<name>A0A382NSS8_9ZZZZ</name>
<comment type="subunit">
    <text evidence="1">Homodimer.</text>
</comment>
<protein>
    <recommendedName>
        <fullName evidence="2">Stress-response A/B barrel domain-containing protein</fullName>
    </recommendedName>
</protein>
<dbReference type="EMBL" id="UINC01102537">
    <property type="protein sequence ID" value="SVC64243.1"/>
    <property type="molecule type" value="Genomic_DNA"/>
</dbReference>
<dbReference type="PANTHER" id="PTHR33178:SF10">
    <property type="entry name" value="STRESS-RESPONSE A_B BARREL DOMAIN-CONTAINING PROTEIN"/>
    <property type="match status" value="1"/>
</dbReference>
<dbReference type="InterPro" id="IPR011008">
    <property type="entry name" value="Dimeric_a/b-barrel"/>
</dbReference>
<reference evidence="3" key="1">
    <citation type="submission" date="2018-05" db="EMBL/GenBank/DDBJ databases">
        <authorList>
            <person name="Lanie J.A."/>
            <person name="Ng W.-L."/>
            <person name="Kazmierczak K.M."/>
            <person name="Andrzejewski T.M."/>
            <person name="Davidsen T.M."/>
            <person name="Wayne K.J."/>
            <person name="Tettelin H."/>
            <person name="Glass J.I."/>
            <person name="Rusch D."/>
            <person name="Podicherti R."/>
            <person name="Tsui H.-C.T."/>
            <person name="Winkler M.E."/>
        </authorList>
    </citation>
    <scope>NUCLEOTIDE SEQUENCE</scope>
</reference>
<proteinExistence type="predicted"/>
<accession>A0A382NSS8</accession>
<evidence type="ECO:0000259" key="2">
    <source>
        <dbReference type="PROSITE" id="PS51502"/>
    </source>
</evidence>
<sequence length="133" mass="15025">MKKFLVITCTAFIALAGIESLSAKSKDNPSAKAKTEKKSKVKVKKIRHVVCFKFKEDATKEQIAKVVKTFEDLKKKKKIAEIENFEWGTNNSPEGLNKGFTHCFILTFADEKARDAYLPHPDHKAFGKVLKPI</sequence>
<dbReference type="Pfam" id="PF07876">
    <property type="entry name" value="Dabb"/>
    <property type="match status" value="1"/>
</dbReference>
<dbReference type="SUPFAM" id="SSF54909">
    <property type="entry name" value="Dimeric alpha+beta barrel"/>
    <property type="match status" value="1"/>
</dbReference>